<protein>
    <submittedName>
        <fullName evidence="1">Uncharacterized protein</fullName>
    </submittedName>
</protein>
<evidence type="ECO:0000313" key="1">
    <source>
        <dbReference type="EMBL" id="CAK5055929.1"/>
    </source>
</evidence>
<organism evidence="1 2">
    <name type="scientific">Meloidogyne enterolobii</name>
    <name type="common">Root-knot nematode worm</name>
    <name type="synonym">Meloidogyne mayaguensis</name>
    <dbReference type="NCBI Taxonomy" id="390850"/>
    <lineage>
        <taxon>Eukaryota</taxon>
        <taxon>Metazoa</taxon>
        <taxon>Ecdysozoa</taxon>
        <taxon>Nematoda</taxon>
        <taxon>Chromadorea</taxon>
        <taxon>Rhabditida</taxon>
        <taxon>Tylenchina</taxon>
        <taxon>Tylenchomorpha</taxon>
        <taxon>Tylenchoidea</taxon>
        <taxon>Meloidogynidae</taxon>
        <taxon>Meloidogyninae</taxon>
        <taxon>Meloidogyne</taxon>
    </lineage>
</organism>
<gene>
    <name evidence="1" type="ORF">MENTE1834_LOCUS14768</name>
</gene>
<dbReference type="Proteomes" id="UP001497535">
    <property type="component" value="Unassembled WGS sequence"/>
</dbReference>
<reference evidence="1" key="1">
    <citation type="submission" date="2023-11" db="EMBL/GenBank/DDBJ databases">
        <authorList>
            <person name="Poullet M."/>
        </authorList>
    </citation>
    <scope>NUCLEOTIDE SEQUENCE</scope>
    <source>
        <strain evidence="1">E1834</strain>
    </source>
</reference>
<comment type="caution">
    <text evidence="1">The sequence shown here is derived from an EMBL/GenBank/DDBJ whole genome shotgun (WGS) entry which is preliminary data.</text>
</comment>
<keyword evidence="2" id="KW-1185">Reference proteome</keyword>
<accession>A0ACB0YP90</accession>
<evidence type="ECO:0000313" key="2">
    <source>
        <dbReference type="Proteomes" id="UP001497535"/>
    </source>
</evidence>
<sequence>MFFRELYFHLSSPAIIRRVKLYAQDPKKPASSNNLLHKQGDRYVSWDLRDPYLAGEVNESPIFRIMLCDLANEEYCQVSFSYI</sequence>
<dbReference type="EMBL" id="CAVMJV010000016">
    <property type="protein sequence ID" value="CAK5055929.1"/>
    <property type="molecule type" value="Genomic_DNA"/>
</dbReference>
<proteinExistence type="predicted"/>
<name>A0ACB0YP90_MELEN</name>